<dbReference type="Gene3D" id="1.10.8.430">
    <property type="entry name" value="Helical domain of apoptotic protease-activating factors"/>
    <property type="match status" value="1"/>
</dbReference>
<dbReference type="GO" id="GO:0051707">
    <property type="term" value="P:response to other organism"/>
    <property type="evidence" value="ECO:0007669"/>
    <property type="project" value="UniProtKB-ARBA"/>
</dbReference>
<dbReference type="Pfam" id="PF00931">
    <property type="entry name" value="NB-ARC"/>
    <property type="match status" value="1"/>
</dbReference>
<dbReference type="InterPro" id="IPR003591">
    <property type="entry name" value="Leu-rich_rpt_typical-subtyp"/>
</dbReference>
<keyword evidence="2" id="KW-0677">Repeat</keyword>
<dbReference type="Pfam" id="PF01582">
    <property type="entry name" value="TIR"/>
    <property type="match status" value="1"/>
</dbReference>
<accession>A0ABD3L3G8</accession>
<dbReference type="SUPFAM" id="SSF52540">
    <property type="entry name" value="P-loop containing nucleoside triphosphate hydrolases"/>
    <property type="match status" value="1"/>
</dbReference>
<dbReference type="InterPro" id="IPR036390">
    <property type="entry name" value="WH_DNA-bd_sf"/>
</dbReference>
<dbReference type="PANTHER" id="PTHR11017">
    <property type="entry name" value="LEUCINE-RICH REPEAT-CONTAINING PROTEIN"/>
    <property type="match status" value="1"/>
</dbReference>
<evidence type="ECO:0000259" key="5">
    <source>
        <dbReference type="PROSITE" id="PS50104"/>
    </source>
</evidence>
<dbReference type="PRINTS" id="PR00364">
    <property type="entry name" value="DISEASERSIST"/>
</dbReference>
<dbReference type="InterPro" id="IPR042197">
    <property type="entry name" value="Apaf_helical"/>
</dbReference>
<proteinExistence type="predicted"/>
<name>A0ABD3L3G8_EUCGL</name>
<dbReference type="SMART" id="SM00255">
    <property type="entry name" value="TIR"/>
    <property type="match status" value="1"/>
</dbReference>
<dbReference type="Pfam" id="PF23282">
    <property type="entry name" value="WHD_ROQ1"/>
    <property type="match status" value="1"/>
</dbReference>
<sequence>MGNHSSKQQSSLSESKSPLLLLPSSDSLKKIDVPSASGANSDPSASSTFVNGDNYYVFLSFRGPDTRKGFVSCLYHRLLGVGLPFHPNFVFRDDEDLPFGQEIAANLLSAIERSKISIPVISENYAASEWCLRELIHIMKCKESGGQIVLPVLYKVKTDDVKHMQGKFGKAFKSSMHRFKEDVKQQGPEALRKALTLRVYELEKFSEGDEGKLVEVLVRVTMGKLQRHFLPPLPGNLVGIEDHVDEVMKLVGIAHPGTRIIWIWGIGGIGKTTLATSIYNKLVDKFQCRSFLRDIEETIRNKGIEHVQSRLISDTLEIHDYVVRDPNTGINNIQFNCAQKKVLLVLDNVDHPDHLNMLIGGCKFRSGSRIIVTSHMAIKCLDKAMSESTYLYKLKEMNFVNSLLLFSTHAFEGKPPPKELVTLSRDIVATTGGHPLALKVIGSLLKEEEDQRVWREMLKELSKAPHMTVQQKLKVSYDALKYEEQQMFLDIACFLDGTDQRIATYLWDDLGFSPISGLARMVELSLIKFDEWNELTMHDQLRGLGRAIAHPPDKKPWDWSKLWDEEAMKVLGRKEENENIEALRLDKRGSREFIKQESFKKMPNLKFLHVKDVDFDGDFEGSLVELRWLKWQGCRNDSFEATNFHLEKLVVLDLSGFYKRGSSITENWRGWSSIKMERLKVLNLSGCDDLRSTPNLSAFKNLEMLILKQCSELEEIDPSIRDVKRLVSLNLSFCRSLKKLPKQLGELEKLEELFVRHTSIKEIPPCIGSLKKLKGLSAGWLKIRGSPLVRIPSSIGKLGELLKLNLSYTSIKELPESIGELNKLKILKISNCHIKRLPSSIGKLQSLQELLASHCWLMEGQIHLDKGGLSSLKTLDLRCSKFSGLPENLDQLSSLKCLDLRFCGELESLPKLPFSLSYLRLTCRSNELASLSHLKHLQELVIFECKSLQSIPSLSHLKHLQTLELYRCDSLQSIPELPSCIRKLHIWGSPKLERLPNLSDFEFLLDLHLEDCYWLKKLDGLEHLKSLRSLTLSIHPGSMGYGVDAEDAKVDNLHAIRGLEILGSLELVDISWRKHIQVLDLSKSEHLKQLIVRDCKSLVEIRCPSKFLKHLNRRGCKSLKKLPDFWREEIARS</sequence>
<protein>
    <recommendedName>
        <fullName evidence="5">TIR domain-containing protein</fullName>
    </recommendedName>
</protein>
<comment type="caution">
    <text evidence="6">The sequence shown here is derived from an EMBL/GenBank/DDBJ whole genome shotgun (WGS) entry which is preliminary data.</text>
</comment>
<dbReference type="SUPFAM" id="SSF52200">
    <property type="entry name" value="Toll/Interleukin receptor TIR domain"/>
    <property type="match status" value="1"/>
</dbReference>
<dbReference type="SUPFAM" id="SSF46785">
    <property type="entry name" value="Winged helix' DNA-binding domain"/>
    <property type="match status" value="1"/>
</dbReference>
<dbReference type="Gene3D" id="3.40.50.10140">
    <property type="entry name" value="Toll/interleukin-1 receptor homology (TIR) domain"/>
    <property type="match status" value="1"/>
</dbReference>
<organism evidence="6 7">
    <name type="scientific">Eucalyptus globulus</name>
    <name type="common">Tasmanian blue gum</name>
    <dbReference type="NCBI Taxonomy" id="34317"/>
    <lineage>
        <taxon>Eukaryota</taxon>
        <taxon>Viridiplantae</taxon>
        <taxon>Streptophyta</taxon>
        <taxon>Embryophyta</taxon>
        <taxon>Tracheophyta</taxon>
        <taxon>Spermatophyta</taxon>
        <taxon>Magnoliopsida</taxon>
        <taxon>eudicotyledons</taxon>
        <taxon>Gunneridae</taxon>
        <taxon>Pentapetalae</taxon>
        <taxon>rosids</taxon>
        <taxon>malvids</taxon>
        <taxon>Myrtales</taxon>
        <taxon>Myrtaceae</taxon>
        <taxon>Myrtoideae</taxon>
        <taxon>Eucalypteae</taxon>
        <taxon>Eucalyptus</taxon>
    </lineage>
</organism>
<dbReference type="InterPro" id="IPR058192">
    <property type="entry name" value="WHD_ROQ1-like"/>
</dbReference>
<dbReference type="InterPro" id="IPR002182">
    <property type="entry name" value="NB-ARC"/>
</dbReference>
<dbReference type="Gene3D" id="3.40.50.300">
    <property type="entry name" value="P-loop containing nucleotide triphosphate hydrolases"/>
    <property type="match status" value="1"/>
</dbReference>
<dbReference type="InterPro" id="IPR055414">
    <property type="entry name" value="LRR_R13L4/SHOC2-like"/>
</dbReference>
<dbReference type="GO" id="GO:0006952">
    <property type="term" value="P:defense response"/>
    <property type="evidence" value="ECO:0007669"/>
    <property type="project" value="UniProtKB-KW"/>
</dbReference>
<dbReference type="PROSITE" id="PS50104">
    <property type="entry name" value="TIR"/>
    <property type="match status" value="1"/>
</dbReference>
<dbReference type="PANTHER" id="PTHR11017:SF570">
    <property type="entry name" value="DISEASE RESISTANCE PROTEIN (TIR-NBS CLASS)-RELATED"/>
    <property type="match status" value="1"/>
</dbReference>
<dbReference type="InterPro" id="IPR027417">
    <property type="entry name" value="P-loop_NTPase"/>
</dbReference>
<dbReference type="EMBL" id="JBJKBG010000003">
    <property type="protein sequence ID" value="KAL3744311.1"/>
    <property type="molecule type" value="Genomic_DNA"/>
</dbReference>
<evidence type="ECO:0000256" key="2">
    <source>
        <dbReference type="ARBA" id="ARBA00022737"/>
    </source>
</evidence>
<feature type="region of interest" description="Disordered" evidence="4">
    <location>
        <begin position="1"/>
        <end position="23"/>
    </location>
</feature>
<dbReference type="InterPro" id="IPR044974">
    <property type="entry name" value="Disease_R_plants"/>
</dbReference>
<keyword evidence="3" id="KW-0611">Plant defense</keyword>
<evidence type="ECO:0000256" key="4">
    <source>
        <dbReference type="SAM" id="MobiDB-lite"/>
    </source>
</evidence>
<dbReference type="Proteomes" id="UP001634007">
    <property type="component" value="Unassembled WGS sequence"/>
</dbReference>
<evidence type="ECO:0000256" key="3">
    <source>
        <dbReference type="ARBA" id="ARBA00022821"/>
    </source>
</evidence>
<dbReference type="InterPro" id="IPR032675">
    <property type="entry name" value="LRR_dom_sf"/>
</dbReference>
<gene>
    <name evidence="6" type="ORF">ACJRO7_013556</name>
</gene>
<dbReference type="AlphaFoldDB" id="A0ABD3L3G8"/>
<dbReference type="SUPFAM" id="SSF52047">
    <property type="entry name" value="RNI-like"/>
    <property type="match status" value="1"/>
</dbReference>
<evidence type="ECO:0000256" key="1">
    <source>
        <dbReference type="ARBA" id="ARBA00022614"/>
    </source>
</evidence>
<dbReference type="InterPro" id="IPR035897">
    <property type="entry name" value="Toll_tir_struct_dom_sf"/>
</dbReference>
<keyword evidence="7" id="KW-1185">Reference proteome</keyword>
<dbReference type="SUPFAM" id="SSF52058">
    <property type="entry name" value="L domain-like"/>
    <property type="match status" value="1"/>
</dbReference>
<reference evidence="6 7" key="1">
    <citation type="submission" date="2024-11" db="EMBL/GenBank/DDBJ databases">
        <title>Chromosome-level genome assembly of Eucalyptus globulus Labill. provides insights into its genome evolution.</title>
        <authorList>
            <person name="Li X."/>
        </authorList>
    </citation>
    <scope>NUCLEOTIDE SEQUENCE [LARGE SCALE GENOMIC DNA]</scope>
    <source>
        <strain evidence="6">CL2024</strain>
        <tissue evidence="6">Fresh tender leaves</tissue>
    </source>
</reference>
<dbReference type="Pfam" id="PF23598">
    <property type="entry name" value="LRR_14"/>
    <property type="match status" value="1"/>
</dbReference>
<dbReference type="Gene3D" id="3.80.10.10">
    <property type="entry name" value="Ribonuclease Inhibitor"/>
    <property type="match status" value="3"/>
</dbReference>
<evidence type="ECO:0000313" key="7">
    <source>
        <dbReference type="Proteomes" id="UP001634007"/>
    </source>
</evidence>
<evidence type="ECO:0000313" key="6">
    <source>
        <dbReference type="EMBL" id="KAL3744311.1"/>
    </source>
</evidence>
<feature type="domain" description="TIR" evidence="5">
    <location>
        <begin position="53"/>
        <end position="195"/>
    </location>
</feature>
<dbReference type="SMART" id="SM00369">
    <property type="entry name" value="LRR_TYP"/>
    <property type="match status" value="4"/>
</dbReference>
<dbReference type="InterPro" id="IPR000157">
    <property type="entry name" value="TIR_dom"/>
</dbReference>
<keyword evidence="1" id="KW-0433">Leucine-rich repeat</keyword>